<name>A0ACC1NU82_9HYPO</name>
<protein>
    <submittedName>
        <fullName evidence="1">Uncharacterized protein</fullName>
    </submittedName>
</protein>
<comment type="caution">
    <text evidence="1">The sequence shown here is derived from an EMBL/GenBank/DDBJ whole genome shotgun (WGS) entry which is preliminary data.</text>
</comment>
<organism evidence="1 2">
    <name type="scientific">Zarea fungicola</name>
    <dbReference type="NCBI Taxonomy" id="93591"/>
    <lineage>
        <taxon>Eukaryota</taxon>
        <taxon>Fungi</taxon>
        <taxon>Dikarya</taxon>
        <taxon>Ascomycota</taxon>
        <taxon>Pezizomycotina</taxon>
        <taxon>Sordariomycetes</taxon>
        <taxon>Hypocreomycetidae</taxon>
        <taxon>Hypocreales</taxon>
        <taxon>Cordycipitaceae</taxon>
        <taxon>Zarea</taxon>
    </lineage>
</organism>
<reference evidence="1" key="1">
    <citation type="submission" date="2022-08" db="EMBL/GenBank/DDBJ databases">
        <title>Genome Sequence of Lecanicillium fungicola.</title>
        <authorList>
            <person name="Buettner E."/>
        </authorList>
    </citation>
    <scope>NUCLEOTIDE SEQUENCE</scope>
    <source>
        <strain evidence="1">Babe33</strain>
    </source>
</reference>
<keyword evidence="2" id="KW-1185">Reference proteome</keyword>
<sequence length="249" mass="27539">MFFLLLYFPSVLPFFPFAFKHQPAPRVRFLLHTRTRTLTRNAKVSQSLHATFAVVATIATIATIPQVAMALTDVDSVLEQLSSDSDSMIDGASLTDVDSGLEQLFVDSDSMIEDASDFASDGGVIAAISEGTDEHVADIMETASTSVAEQASSTMKVEEDGEAAVRASKKKAFESVMFELTKTIQKFLATEPVLVGIWKKCEPFPQLRMSAMQLLEEYDKQKRELTAAIARLQMQLRMKRRSDIAKDES</sequence>
<accession>A0ACC1NU82</accession>
<dbReference type="EMBL" id="JANJQO010000073">
    <property type="protein sequence ID" value="KAJ2982495.1"/>
    <property type="molecule type" value="Genomic_DNA"/>
</dbReference>
<dbReference type="Proteomes" id="UP001143910">
    <property type="component" value="Unassembled WGS sequence"/>
</dbReference>
<evidence type="ECO:0000313" key="2">
    <source>
        <dbReference type="Proteomes" id="UP001143910"/>
    </source>
</evidence>
<gene>
    <name evidence="1" type="ORF">NQ176_g1356</name>
</gene>
<proteinExistence type="predicted"/>
<evidence type="ECO:0000313" key="1">
    <source>
        <dbReference type="EMBL" id="KAJ2982495.1"/>
    </source>
</evidence>